<dbReference type="InterPro" id="IPR011034">
    <property type="entry name" value="Formyl_transferase-like_C_sf"/>
</dbReference>
<organism evidence="11 12">
    <name type="scientific">Synoicihabitans lomoniglobus</name>
    <dbReference type="NCBI Taxonomy" id="2909285"/>
    <lineage>
        <taxon>Bacteria</taxon>
        <taxon>Pseudomonadati</taxon>
        <taxon>Verrucomicrobiota</taxon>
        <taxon>Opitutia</taxon>
        <taxon>Opitutales</taxon>
        <taxon>Opitutaceae</taxon>
        <taxon>Synoicihabitans</taxon>
    </lineage>
</organism>
<dbReference type="Proteomes" id="UP001218638">
    <property type="component" value="Chromosome"/>
</dbReference>
<dbReference type="Gene3D" id="3.10.25.10">
    <property type="entry name" value="Formyl transferase, C-terminal domain"/>
    <property type="match status" value="1"/>
</dbReference>
<evidence type="ECO:0000256" key="7">
    <source>
        <dbReference type="ARBA" id="ARBA00048558"/>
    </source>
</evidence>
<evidence type="ECO:0000256" key="2">
    <source>
        <dbReference type="ARBA" id="ARBA00010699"/>
    </source>
</evidence>
<dbReference type="Pfam" id="PF02911">
    <property type="entry name" value="Formyl_trans_C"/>
    <property type="match status" value="1"/>
</dbReference>
<evidence type="ECO:0000256" key="3">
    <source>
        <dbReference type="ARBA" id="ARBA00012261"/>
    </source>
</evidence>
<dbReference type="EMBL" id="CP119075">
    <property type="protein sequence ID" value="WED66885.1"/>
    <property type="molecule type" value="Genomic_DNA"/>
</dbReference>
<dbReference type="PANTHER" id="PTHR11138">
    <property type="entry name" value="METHIONYL-TRNA FORMYLTRANSFERASE"/>
    <property type="match status" value="1"/>
</dbReference>
<evidence type="ECO:0000259" key="9">
    <source>
        <dbReference type="Pfam" id="PF00551"/>
    </source>
</evidence>
<comment type="function">
    <text evidence="1 8">Attaches a formyl group to the free amino group of methionyl-tRNA(fMet). The formyl group appears to play a dual role in the initiator identity of N-formylmethionyl-tRNA by promoting its recognition by IF2 and preventing the misappropriation of this tRNA by the elongation apparatus.</text>
</comment>
<evidence type="ECO:0000313" key="11">
    <source>
        <dbReference type="EMBL" id="WED66885.1"/>
    </source>
</evidence>
<evidence type="ECO:0000256" key="6">
    <source>
        <dbReference type="ARBA" id="ARBA00022917"/>
    </source>
</evidence>
<keyword evidence="12" id="KW-1185">Reference proteome</keyword>
<dbReference type="Gene3D" id="3.40.50.170">
    <property type="entry name" value="Formyl transferase, N-terminal domain"/>
    <property type="match status" value="1"/>
</dbReference>
<dbReference type="SUPFAM" id="SSF50486">
    <property type="entry name" value="FMT C-terminal domain-like"/>
    <property type="match status" value="1"/>
</dbReference>
<comment type="similarity">
    <text evidence="2 8">Belongs to the Fmt family.</text>
</comment>
<dbReference type="InterPro" id="IPR044135">
    <property type="entry name" value="Met-tRNA-FMT_C"/>
</dbReference>
<dbReference type="CDD" id="cd08704">
    <property type="entry name" value="Met_tRNA_FMT_C"/>
    <property type="match status" value="1"/>
</dbReference>
<dbReference type="InterPro" id="IPR041711">
    <property type="entry name" value="Met-tRNA-FMT_N"/>
</dbReference>
<evidence type="ECO:0000313" key="12">
    <source>
        <dbReference type="Proteomes" id="UP001218638"/>
    </source>
</evidence>
<dbReference type="EC" id="2.1.2.9" evidence="3 8"/>
<dbReference type="PANTHER" id="PTHR11138:SF5">
    <property type="entry name" value="METHIONYL-TRNA FORMYLTRANSFERASE, MITOCHONDRIAL"/>
    <property type="match status" value="1"/>
</dbReference>
<dbReference type="HAMAP" id="MF_00182">
    <property type="entry name" value="Formyl_trans"/>
    <property type="match status" value="1"/>
</dbReference>
<dbReference type="KEGG" id="slom:PXH66_08485"/>
<evidence type="ECO:0000256" key="4">
    <source>
        <dbReference type="ARBA" id="ARBA00016014"/>
    </source>
</evidence>
<dbReference type="AlphaFoldDB" id="A0AAF0I567"/>
<dbReference type="InterPro" id="IPR002376">
    <property type="entry name" value="Formyl_transf_N"/>
</dbReference>
<dbReference type="InterPro" id="IPR036477">
    <property type="entry name" value="Formyl_transf_N_sf"/>
</dbReference>
<dbReference type="InterPro" id="IPR005794">
    <property type="entry name" value="Fmt"/>
</dbReference>
<dbReference type="GO" id="GO:0004479">
    <property type="term" value="F:methionyl-tRNA formyltransferase activity"/>
    <property type="evidence" value="ECO:0007669"/>
    <property type="project" value="UniProtKB-UniRule"/>
</dbReference>
<proteinExistence type="inferred from homology"/>
<dbReference type="InterPro" id="IPR005793">
    <property type="entry name" value="Formyl_trans_C"/>
</dbReference>
<dbReference type="SUPFAM" id="SSF53328">
    <property type="entry name" value="Formyltransferase"/>
    <property type="match status" value="1"/>
</dbReference>
<evidence type="ECO:0000256" key="8">
    <source>
        <dbReference type="HAMAP-Rule" id="MF_00182"/>
    </source>
</evidence>
<feature type="domain" description="Formyl transferase N-terminal" evidence="9">
    <location>
        <begin position="27"/>
        <end position="176"/>
    </location>
</feature>
<evidence type="ECO:0000256" key="5">
    <source>
        <dbReference type="ARBA" id="ARBA00022679"/>
    </source>
</evidence>
<dbReference type="InterPro" id="IPR037022">
    <property type="entry name" value="Formyl_trans_C_sf"/>
</dbReference>
<reference evidence="11" key="1">
    <citation type="submission" date="2023-03" db="EMBL/GenBank/DDBJ databases">
        <title>Lomoglobus Profundus gen. nov., sp. nov., a novel member of the phylum Verrucomicrobia, isolated from deep-marine sediment of South China Sea.</title>
        <authorList>
            <person name="Ahmad T."/>
            <person name="Ishaq S.E."/>
            <person name="Wang F."/>
        </authorList>
    </citation>
    <scope>NUCLEOTIDE SEQUENCE</scope>
    <source>
        <strain evidence="11">LMO-M01</strain>
    </source>
</reference>
<dbReference type="CDD" id="cd08646">
    <property type="entry name" value="FMT_core_Met-tRNA-FMT_N"/>
    <property type="match status" value="1"/>
</dbReference>
<feature type="domain" description="Formyl transferase C-terminal" evidence="10">
    <location>
        <begin position="211"/>
        <end position="305"/>
    </location>
</feature>
<dbReference type="GO" id="GO:0005829">
    <property type="term" value="C:cytosol"/>
    <property type="evidence" value="ECO:0007669"/>
    <property type="project" value="TreeGrafter"/>
</dbReference>
<accession>A0AAF0I567</accession>
<dbReference type="Pfam" id="PF00551">
    <property type="entry name" value="Formyl_trans_N"/>
    <property type="match status" value="1"/>
</dbReference>
<dbReference type="NCBIfam" id="TIGR00460">
    <property type="entry name" value="fmt"/>
    <property type="match status" value="1"/>
</dbReference>
<keyword evidence="5 8" id="KW-0808">Transferase</keyword>
<evidence type="ECO:0000256" key="1">
    <source>
        <dbReference type="ARBA" id="ARBA00002606"/>
    </source>
</evidence>
<comment type="catalytic activity">
    <reaction evidence="7 8">
        <text>L-methionyl-tRNA(fMet) + (6R)-10-formyltetrahydrofolate = N-formyl-L-methionyl-tRNA(fMet) + (6S)-5,6,7,8-tetrahydrofolate + H(+)</text>
        <dbReference type="Rhea" id="RHEA:24380"/>
        <dbReference type="Rhea" id="RHEA-COMP:9952"/>
        <dbReference type="Rhea" id="RHEA-COMP:9953"/>
        <dbReference type="ChEBI" id="CHEBI:15378"/>
        <dbReference type="ChEBI" id="CHEBI:57453"/>
        <dbReference type="ChEBI" id="CHEBI:78530"/>
        <dbReference type="ChEBI" id="CHEBI:78844"/>
        <dbReference type="ChEBI" id="CHEBI:195366"/>
        <dbReference type="EC" id="2.1.2.9"/>
    </reaction>
</comment>
<evidence type="ECO:0000259" key="10">
    <source>
        <dbReference type="Pfam" id="PF02911"/>
    </source>
</evidence>
<gene>
    <name evidence="8 11" type="primary">fmt</name>
    <name evidence="11" type="ORF">PXH66_08485</name>
</gene>
<protein>
    <recommendedName>
        <fullName evidence="4 8">Methionyl-tRNA formyltransferase</fullName>
        <ecNumber evidence="3 8">2.1.2.9</ecNumber>
    </recommendedName>
</protein>
<feature type="binding site" evidence="8">
    <location>
        <begin position="116"/>
        <end position="119"/>
    </location>
    <ligand>
        <name>(6S)-5,6,7,8-tetrahydrofolate</name>
        <dbReference type="ChEBI" id="CHEBI:57453"/>
    </ligand>
</feature>
<dbReference type="RefSeq" id="WP_330929636.1">
    <property type="nucleotide sequence ID" value="NZ_CP119075.1"/>
</dbReference>
<sequence>MKTEPLKVVFMGSDPIALPLLDWLMGEGDAKVRITNIYTQPDRPVGRGQKVVANGIKQWAIAHGIPVRQPEKLTAAEREALAADSPDVALVMAYGHILREAFIETPRLGTLNLHASLLPHYRGASPIQCAVASGDAETGVALMRIVRELDAGPVADMERVSIEPHDTALDVEAKLSAACVPLVARNLAALAAGTLEFTEQDHAAATFCRRLVKDDGVIDFSRPAAEVAVRINGLFPWPGCRIEIAGQIVKLGLAEVAEAAGEIGHVLPAPDDTLVVGCGEGSVRLLRLQRPGGRMLSAPDFLRGFPVEPGTVLPSRPMPPLVTRSHK</sequence>
<keyword evidence="6 8" id="KW-0648">Protein biosynthesis</keyword>
<name>A0AAF0I567_9BACT</name>